<keyword evidence="1" id="KW-0862">Zinc</keyword>
<keyword evidence="5" id="KW-1185">Reference proteome</keyword>
<dbReference type="SUPFAM" id="SSF56219">
    <property type="entry name" value="DNase I-like"/>
    <property type="match status" value="1"/>
</dbReference>
<reference evidence="4" key="1">
    <citation type="journal article" date="2020" name="J Insects Food Feed">
        <title>The yellow mealworm (Tenebrio molitor) genome: a resource for the emerging insects as food and feed industry.</title>
        <authorList>
            <person name="Eriksson T."/>
            <person name="Andere A."/>
            <person name="Kelstrup H."/>
            <person name="Emery V."/>
            <person name="Picard C."/>
        </authorList>
    </citation>
    <scope>NUCLEOTIDE SEQUENCE</scope>
    <source>
        <strain evidence="4">Stoneville</strain>
        <tissue evidence="4">Whole head</tissue>
    </source>
</reference>
<gene>
    <name evidence="4" type="ORF">GEV33_014450</name>
</gene>
<dbReference type="PANTHER" id="PTHR19446">
    <property type="entry name" value="REVERSE TRANSCRIPTASES"/>
    <property type="match status" value="1"/>
</dbReference>
<dbReference type="GO" id="GO:0003824">
    <property type="term" value="F:catalytic activity"/>
    <property type="evidence" value="ECO:0007669"/>
    <property type="project" value="InterPro"/>
</dbReference>
<dbReference type="SMART" id="SM00343">
    <property type="entry name" value="ZnF_C2HC"/>
    <property type="match status" value="2"/>
</dbReference>
<dbReference type="InterPro" id="IPR001878">
    <property type="entry name" value="Znf_CCHC"/>
</dbReference>
<feature type="compositionally biased region" description="Basic and acidic residues" evidence="2">
    <location>
        <begin position="941"/>
        <end position="954"/>
    </location>
</feature>
<protein>
    <recommendedName>
        <fullName evidence="3">CCHC-type domain-containing protein</fullName>
    </recommendedName>
</protein>
<feature type="compositionally biased region" description="Basic and acidic residues" evidence="2">
    <location>
        <begin position="1723"/>
        <end position="1732"/>
    </location>
</feature>
<evidence type="ECO:0000313" key="4">
    <source>
        <dbReference type="EMBL" id="KAH0808341.1"/>
    </source>
</evidence>
<comment type="caution">
    <text evidence="4">The sequence shown here is derived from an EMBL/GenBank/DDBJ whole genome shotgun (WGS) entry which is preliminary data.</text>
</comment>
<feature type="compositionally biased region" description="Polar residues" evidence="2">
    <location>
        <begin position="812"/>
        <end position="825"/>
    </location>
</feature>
<dbReference type="InterPro" id="IPR036875">
    <property type="entry name" value="Znf_CCHC_sf"/>
</dbReference>
<keyword evidence="1" id="KW-0863">Zinc-finger</keyword>
<name>A0A8J6LCP3_TENMO</name>
<feature type="compositionally biased region" description="Basic residues" evidence="2">
    <location>
        <begin position="848"/>
        <end position="859"/>
    </location>
</feature>
<dbReference type="PROSITE" id="PS50158">
    <property type="entry name" value="ZF_CCHC"/>
    <property type="match status" value="1"/>
</dbReference>
<proteinExistence type="predicted"/>
<feature type="region of interest" description="Disordered" evidence="2">
    <location>
        <begin position="941"/>
        <end position="971"/>
    </location>
</feature>
<evidence type="ECO:0000256" key="2">
    <source>
        <dbReference type="SAM" id="MobiDB-lite"/>
    </source>
</evidence>
<evidence type="ECO:0000256" key="1">
    <source>
        <dbReference type="PROSITE-ProRule" id="PRU00047"/>
    </source>
</evidence>
<feature type="region of interest" description="Disordered" evidence="2">
    <location>
        <begin position="1371"/>
        <end position="1434"/>
    </location>
</feature>
<dbReference type="Proteomes" id="UP000719412">
    <property type="component" value="Unassembled WGS sequence"/>
</dbReference>
<dbReference type="Gene3D" id="3.60.10.10">
    <property type="entry name" value="Endonuclease/exonuclease/phosphatase"/>
    <property type="match status" value="1"/>
</dbReference>
<dbReference type="Pfam" id="PF14529">
    <property type="entry name" value="Exo_endo_phos_2"/>
    <property type="match status" value="1"/>
</dbReference>
<dbReference type="GO" id="GO:0003676">
    <property type="term" value="F:nucleic acid binding"/>
    <property type="evidence" value="ECO:0007669"/>
    <property type="project" value="InterPro"/>
</dbReference>
<dbReference type="EMBL" id="JABDTM020028834">
    <property type="protein sequence ID" value="KAH0808341.1"/>
    <property type="molecule type" value="Genomic_DNA"/>
</dbReference>
<evidence type="ECO:0000259" key="3">
    <source>
        <dbReference type="PROSITE" id="PS50158"/>
    </source>
</evidence>
<accession>A0A8J6LCP3</accession>
<sequence>MDQNEESTTVMIYFGRLYASVSTDAAGVLAGILPVDLEIEKQNCIRELRQGRGAMHAAAYIQIKAEDIWQERWNDSCKGRITYEFRPLVTTDMTQLPKADFIRTQVLTGHGEFACHLRRIGKREDEECDVCEGEDDNSMHGILHCPKFLVVQEAINEELRLWPRSALDIPFIENGKFKRRHAFTETKYFHSGKREVQSKNGKTTKKSWDKFAEDDLSRDPWGVVYKLAAEKFKSRGILHSFQTDEGEITRDHKTTMTYLINNLLPDDDPTTNDEQQRINHGDYRAITGEPGSYLQVNEEEVNHLVSLIKNKKAPGPDNLKGKILKSHFPIRWKKGKLVILLKDPKASHTSIKNYRPITLLPEHGKIIEEIIRKAVEAELTPLHSRHQYGFTKGRSTTDALERLVSTKIALVKTQKYLGIIIDSKMQFESYASYSARKARQITMELTNFAARKFGQNSATSLRTIYHRAISYASVSKEAAAVLAGNLPMDLEIEIRNCLSEIKHGRNATFLGKIITPNTFDSRHHCKEYINLCAIDWWQSRWEASPKGRTTFEFIPDVYRRLAGPEINFSHHKTQVLTGNFGIHQESLGKSENGHCQSCPNIDDDTIHRILDYPIFVEARDKLRANLNWPPDLTLIPYPEDDIIFEMILLQGAVRPCRWWRGLSNRNDAWGDAGGSFALLAGSPMPARLERTGEKQRTDQPSGSTTEVVARELANPGEIGATPSSHTRGNMMDKHQNTPEKTEGRIETADLIDPFLRRDSISRTPPAMSKESRTENTPIIVNDDTPEGKNTKNIQSDDNEDSDNDIRKKTGKQQRLTEFYSLNPTSGGKAEKKEDLSEDDDEEWELKTPSRHSKKRKKKNSPTVSQPTAEISAAMLSLQTKIDKLADFCKANQNVHKELKNLAKEIRSINRTVVKEAKEKKLDWRERESKYLQTKHDLKRELANLRRDETDEERKTRRKPKTKEAEVQTEDMDGPMECRVKTTEVSTQTGQTTREQVWKASTYEEYASIVAEKWEDPCYTVTEIIEGNPLQAARDTDLTVWVKKGDDMEKGLPRMFKERYPELAELEGNRVASIEISVRYGDKEKCTSERVITRMEERDYFNDLHQLRLAMVRKGRKKRRMVECIFGPPGLEVKIYVPRKLENGKPENKQTYKTAAEKARNKNTVLIQGSQKPVKTQRKTKDGSLLIEVEKGEENVKCLEKIIEIETTNGKVKKLGPAGMVVLHIKGMDELTREKDVEKALSEVTGNKLVEHMTVGKLRPSYGGTQAVTVWVRKELALQLLSKRSVKIGLNSCTIQERIDVEICYKCWGYNHKAKDCEQTDKKNRCRKCGEEGHLSKACANEAYCIKCNRARHAVGSAQCRYFKEALANERRVRAKKNQQNPKTTFLQNGKDDERDGKEEETSSTHRRRNATPRRAKGARQPHKAIALPMSGGGGPSALRLRGEGGGGLAQKKMIKLLQTNLNRSRAAHQLLHKTIQEEEIDVVTISKPNKLIATKERWYMDAEKDVAVKVVNKALKVAGYKPRRHFAAIEIGDVKLISCYASPNSPLENFEDLLEELEWEIRNSTGENILLNGDFNAKSHECNSPTEYSRGRTLSEWVASNGLVVQNKGQTPTYVRGASESYIDLTLTSRALSRRVRNWYVNAEENLSDHQNIIFALVHGRPGNENKARRRIEVQGWKYSESRKQQLKEAIQVEFEKLDELNERSGSEALKAASEEEVLGVQKEADQDKKKK</sequence>
<feature type="domain" description="CCHC-type" evidence="3">
    <location>
        <begin position="1324"/>
        <end position="1338"/>
    </location>
</feature>
<feature type="region of interest" description="Disordered" evidence="2">
    <location>
        <begin position="1707"/>
        <end position="1732"/>
    </location>
</feature>
<feature type="region of interest" description="Disordered" evidence="2">
    <location>
        <begin position="712"/>
        <end position="867"/>
    </location>
</feature>
<dbReference type="InterPro" id="IPR005135">
    <property type="entry name" value="Endo/exonuclease/phosphatase"/>
</dbReference>
<dbReference type="CDD" id="cd09077">
    <property type="entry name" value="R1-I-EN"/>
    <property type="match status" value="1"/>
</dbReference>
<feature type="compositionally biased region" description="Basic residues" evidence="2">
    <location>
        <begin position="1404"/>
        <end position="1422"/>
    </location>
</feature>
<reference evidence="4" key="2">
    <citation type="submission" date="2021-08" db="EMBL/GenBank/DDBJ databases">
        <authorList>
            <person name="Eriksson T."/>
        </authorList>
    </citation>
    <scope>NUCLEOTIDE SEQUENCE</scope>
    <source>
        <strain evidence="4">Stoneville</strain>
        <tissue evidence="4">Whole head</tissue>
    </source>
</reference>
<organism evidence="4 5">
    <name type="scientific">Tenebrio molitor</name>
    <name type="common">Yellow mealworm beetle</name>
    <dbReference type="NCBI Taxonomy" id="7067"/>
    <lineage>
        <taxon>Eukaryota</taxon>
        <taxon>Metazoa</taxon>
        <taxon>Ecdysozoa</taxon>
        <taxon>Arthropoda</taxon>
        <taxon>Hexapoda</taxon>
        <taxon>Insecta</taxon>
        <taxon>Pterygota</taxon>
        <taxon>Neoptera</taxon>
        <taxon>Endopterygota</taxon>
        <taxon>Coleoptera</taxon>
        <taxon>Polyphaga</taxon>
        <taxon>Cucujiformia</taxon>
        <taxon>Tenebrionidae</taxon>
        <taxon>Tenebrio</taxon>
    </lineage>
</organism>
<evidence type="ECO:0000313" key="5">
    <source>
        <dbReference type="Proteomes" id="UP000719412"/>
    </source>
</evidence>
<dbReference type="Gene3D" id="4.10.60.10">
    <property type="entry name" value="Zinc finger, CCHC-type"/>
    <property type="match status" value="1"/>
</dbReference>
<dbReference type="GO" id="GO:0008270">
    <property type="term" value="F:zinc ion binding"/>
    <property type="evidence" value="ECO:0007669"/>
    <property type="project" value="UniProtKB-KW"/>
</dbReference>
<dbReference type="InterPro" id="IPR036691">
    <property type="entry name" value="Endo/exonu/phosph_ase_sf"/>
</dbReference>
<feature type="compositionally biased region" description="Polar residues" evidence="2">
    <location>
        <begin position="1377"/>
        <end position="1387"/>
    </location>
</feature>
<dbReference type="SUPFAM" id="SSF57756">
    <property type="entry name" value="Retrovirus zinc finger-like domains"/>
    <property type="match status" value="1"/>
</dbReference>
<feature type="compositionally biased region" description="Basic and acidic residues" evidence="2">
    <location>
        <begin position="730"/>
        <end position="747"/>
    </location>
</feature>
<dbReference type="Pfam" id="PF00098">
    <property type="entry name" value="zf-CCHC"/>
    <property type="match status" value="1"/>
</dbReference>
<feature type="compositionally biased region" description="Basic and acidic residues" evidence="2">
    <location>
        <begin position="1389"/>
        <end position="1403"/>
    </location>
</feature>
<keyword evidence="1" id="KW-0479">Metal-binding</keyword>